<evidence type="ECO:0000256" key="2">
    <source>
        <dbReference type="SAM" id="MobiDB-lite"/>
    </source>
</evidence>
<evidence type="ECO:0000313" key="5">
    <source>
        <dbReference type="Proteomes" id="UP000435357"/>
    </source>
</evidence>
<dbReference type="GO" id="GO:0001522">
    <property type="term" value="P:pseudouridine synthesis"/>
    <property type="evidence" value="ECO:0007669"/>
    <property type="project" value="InterPro"/>
</dbReference>
<keyword evidence="5" id="KW-1185">Reference proteome</keyword>
<accession>A0A6N6M9H0</accession>
<sequence>MAKPKKYYVLYKPAGYLSQFSPEHGKKCLSDLVDVPKDVYPVGRLDEMSEGMLLLTNDKNVNQQLLDPTNKHERSYLVQVEGQLNKKAVKQLKEGVEITLPDGQYTTKPAKAQKTGNPKLPDREPPVSFDKSKGVSWLKLVLTEGKNRQVRRMTAAVGFPTVRLVRTGIENLDLGPLNPGELQKLDRPTFYDKLNLH</sequence>
<dbReference type="Proteomes" id="UP000435357">
    <property type="component" value="Unassembled WGS sequence"/>
</dbReference>
<proteinExistence type="predicted"/>
<reference evidence="4 5" key="1">
    <citation type="submission" date="2019-09" db="EMBL/GenBank/DDBJ databases">
        <title>Genomes of Cryomorphaceae.</title>
        <authorList>
            <person name="Bowman J.P."/>
        </authorList>
    </citation>
    <scope>NUCLEOTIDE SEQUENCE [LARGE SCALE GENOMIC DNA]</scope>
    <source>
        <strain evidence="4 5">KCTC 52047</strain>
    </source>
</reference>
<dbReference type="InterPro" id="IPR000748">
    <property type="entry name" value="PsdUridine_synth_RsuA/RluB/E/F"/>
</dbReference>
<evidence type="ECO:0000256" key="1">
    <source>
        <dbReference type="ARBA" id="ARBA00023235"/>
    </source>
</evidence>
<evidence type="ECO:0000259" key="3">
    <source>
        <dbReference type="Pfam" id="PF00849"/>
    </source>
</evidence>
<dbReference type="AlphaFoldDB" id="A0A6N6M9H0"/>
<protein>
    <submittedName>
        <fullName evidence="4">Pseudouridine synthase</fullName>
    </submittedName>
</protein>
<keyword evidence="1" id="KW-0413">Isomerase</keyword>
<dbReference type="NCBIfam" id="TIGR00093">
    <property type="entry name" value="pseudouridine synthase"/>
    <property type="match status" value="1"/>
</dbReference>
<dbReference type="SUPFAM" id="SSF55120">
    <property type="entry name" value="Pseudouridine synthase"/>
    <property type="match status" value="1"/>
</dbReference>
<dbReference type="InterPro" id="IPR020103">
    <property type="entry name" value="PsdUridine_synth_cat_dom_sf"/>
</dbReference>
<organism evidence="4 5">
    <name type="scientific">Salibacter halophilus</name>
    <dbReference type="NCBI Taxonomy" id="1803916"/>
    <lineage>
        <taxon>Bacteria</taxon>
        <taxon>Pseudomonadati</taxon>
        <taxon>Bacteroidota</taxon>
        <taxon>Flavobacteriia</taxon>
        <taxon>Flavobacteriales</taxon>
        <taxon>Salibacteraceae</taxon>
        <taxon>Salibacter</taxon>
    </lineage>
</organism>
<dbReference type="PANTHER" id="PTHR47683">
    <property type="entry name" value="PSEUDOURIDINE SYNTHASE FAMILY PROTEIN-RELATED"/>
    <property type="match status" value="1"/>
</dbReference>
<comment type="caution">
    <text evidence="4">The sequence shown here is derived from an EMBL/GenBank/DDBJ whole genome shotgun (WGS) entry which is preliminary data.</text>
</comment>
<dbReference type="InterPro" id="IPR050343">
    <property type="entry name" value="RsuA_PseudoU_synthase"/>
</dbReference>
<dbReference type="GO" id="GO:0006396">
    <property type="term" value="P:RNA processing"/>
    <property type="evidence" value="ECO:0007669"/>
    <property type="project" value="UniProtKB-ARBA"/>
</dbReference>
<dbReference type="RefSeq" id="WP_151166470.1">
    <property type="nucleotide sequence ID" value="NZ_WACR01000002.1"/>
</dbReference>
<name>A0A6N6M9H0_9FLAO</name>
<dbReference type="PANTHER" id="PTHR47683:SF2">
    <property type="entry name" value="RNA-BINDING S4 DOMAIN-CONTAINING PROTEIN"/>
    <property type="match status" value="1"/>
</dbReference>
<dbReference type="Gene3D" id="3.30.70.580">
    <property type="entry name" value="Pseudouridine synthase I, catalytic domain, N-terminal subdomain"/>
    <property type="match status" value="1"/>
</dbReference>
<gene>
    <name evidence="4" type="ORF">F3059_03045</name>
</gene>
<dbReference type="Gene3D" id="3.30.70.1560">
    <property type="entry name" value="Alpha-L RNA-binding motif"/>
    <property type="match status" value="1"/>
</dbReference>
<evidence type="ECO:0000313" key="4">
    <source>
        <dbReference type="EMBL" id="KAB1065645.1"/>
    </source>
</evidence>
<dbReference type="InterPro" id="IPR020094">
    <property type="entry name" value="TruA/RsuA/RluB/E/F_N"/>
</dbReference>
<feature type="domain" description="Pseudouridine synthase RsuA/RluA-like" evidence="3">
    <location>
        <begin position="6"/>
        <end position="156"/>
    </location>
</feature>
<dbReference type="Pfam" id="PF00849">
    <property type="entry name" value="PseudoU_synth_2"/>
    <property type="match status" value="1"/>
</dbReference>
<dbReference type="EMBL" id="WACR01000002">
    <property type="protein sequence ID" value="KAB1065645.1"/>
    <property type="molecule type" value="Genomic_DNA"/>
</dbReference>
<feature type="region of interest" description="Disordered" evidence="2">
    <location>
        <begin position="106"/>
        <end position="128"/>
    </location>
</feature>
<dbReference type="GO" id="GO:0003723">
    <property type="term" value="F:RNA binding"/>
    <property type="evidence" value="ECO:0007669"/>
    <property type="project" value="InterPro"/>
</dbReference>
<dbReference type="OrthoDB" id="1012272at2"/>
<dbReference type="GO" id="GO:0140098">
    <property type="term" value="F:catalytic activity, acting on RNA"/>
    <property type="evidence" value="ECO:0007669"/>
    <property type="project" value="UniProtKB-ARBA"/>
</dbReference>
<dbReference type="GO" id="GO:0009982">
    <property type="term" value="F:pseudouridine synthase activity"/>
    <property type="evidence" value="ECO:0007669"/>
    <property type="project" value="InterPro"/>
</dbReference>
<dbReference type="InterPro" id="IPR006145">
    <property type="entry name" value="PsdUridine_synth_RsuA/RluA"/>
</dbReference>
<dbReference type="InterPro" id="IPR042092">
    <property type="entry name" value="PsdUridine_s_RsuA/RluB/E/F_cat"/>
</dbReference>